<name>A0A015TP76_BACFG</name>
<dbReference type="PATRIC" id="fig|1339315.3.peg.4454"/>
<evidence type="ECO:0000313" key="2">
    <source>
        <dbReference type="Proteomes" id="UP000020529"/>
    </source>
</evidence>
<accession>A0A015TP76</accession>
<dbReference type="Proteomes" id="UP000020529">
    <property type="component" value="Unassembled WGS sequence"/>
</dbReference>
<protein>
    <submittedName>
        <fullName evidence="1">Uncharacterized protein</fullName>
    </submittedName>
</protein>
<gene>
    <name evidence="1" type="ORF">M124_3820</name>
</gene>
<evidence type="ECO:0000313" key="1">
    <source>
        <dbReference type="EMBL" id="EXY72476.1"/>
    </source>
</evidence>
<proteinExistence type="predicted"/>
<dbReference type="AlphaFoldDB" id="A0A015TP76"/>
<organism evidence="1 2">
    <name type="scientific">Bacteroides fragilis str. 3988T(B)14</name>
    <dbReference type="NCBI Taxonomy" id="1339315"/>
    <lineage>
        <taxon>Bacteria</taxon>
        <taxon>Pseudomonadati</taxon>
        <taxon>Bacteroidota</taxon>
        <taxon>Bacteroidia</taxon>
        <taxon>Bacteroidales</taxon>
        <taxon>Bacteroidaceae</taxon>
        <taxon>Bacteroides</taxon>
    </lineage>
</organism>
<dbReference type="EMBL" id="JGCY01000404">
    <property type="protein sequence ID" value="EXY72476.1"/>
    <property type="molecule type" value="Genomic_DNA"/>
</dbReference>
<reference evidence="1 2" key="1">
    <citation type="submission" date="2014-02" db="EMBL/GenBank/DDBJ databases">
        <authorList>
            <person name="Sears C."/>
            <person name="Carroll K."/>
            <person name="Sack B.R."/>
            <person name="Qadri F."/>
            <person name="Myers L.L."/>
            <person name="Chung G.-T."/>
            <person name="Escheverria P."/>
            <person name="Fraser C.M."/>
            <person name="Sadzewicz L."/>
            <person name="Shefchek K.A."/>
            <person name="Tallon L."/>
            <person name="Das S.P."/>
            <person name="Daugherty S."/>
            <person name="Mongodin E.F."/>
        </authorList>
    </citation>
    <scope>NUCLEOTIDE SEQUENCE [LARGE SCALE GENOMIC DNA]</scope>
    <source>
        <strain evidence="2">3988T(B)14</strain>
    </source>
</reference>
<comment type="caution">
    <text evidence="1">The sequence shown here is derived from an EMBL/GenBank/DDBJ whole genome shotgun (WGS) entry which is preliminary data.</text>
</comment>
<sequence>MLNYADCYLEKIELNEIGSFSTFTICIRLIINGVLNGV</sequence>